<evidence type="ECO:0000313" key="1">
    <source>
        <dbReference type="EnsemblPlants" id="MELO3C033539.2.1"/>
    </source>
</evidence>
<name>A0A9I9EGU6_CUCME</name>
<proteinExistence type="predicted"/>
<sequence>MGAGGPLSLYFEGRACGVCQKSGTKFKKVGFFIFIFFS</sequence>
<accession>A0A9I9EGU6</accession>
<dbReference type="EnsemblPlants" id="MELO3C033539.2.1">
    <property type="protein sequence ID" value="MELO3C033539.2.1"/>
    <property type="gene ID" value="MELO3C033539.2"/>
</dbReference>
<reference evidence="1" key="1">
    <citation type="submission" date="2023-03" db="UniProtKB">
        <authorList>
            <consortium name="EnsemblPlants"/>
        </authorList>
    </citation>
    <scope>IDENTIFICATION</scope>
</reference>
<organism evidence="1">
    <name type="scientific">Cucumis melo</name>
    <name type="common">Muskmelon</name>
    <dbReference type="NCBI Taxonomy" id="3656"/>
    <lineage>
        <taxon>Eukaryota</taxon>
        <taxon>Viridiplantae</taxon>
        <taxon>Streptophyta</taxon>
        <taxon>Embryophyta</taxon>
        <taxon>Tracheophyta</taxon>
        <taxon>Spermatophyta</taxon>
        <taxon>Magnoliopsida</taxon>
        <taxon>eudicotyledons</taxon>
        <taxon>Gunneridae</taxon>
        <taxon>Pentapetalae</taxon>
        <taxon>rosids</taxon>
        <taxon>fabids</taxon>
        <taxon>Cucurbitales</taxon>
        <taxon>Cucurbitaceae</taxon>
        <taxon>Benincaseae</taxon>
        <taxon>Cucumis</taxon>
    </lineage>
</organism>
<dbReference type="AlphaFoldDB" id="A0A9I9EGU6"/>
<dbReference type="Gramene" id="MELO3C033539.2.1">
    <property type="protein sequence ID" value="MELO3C033539.2.1"/>
    <property type="gene ID" value="MELO3C033539.2"/>
</dbReference>
<protein>
    <submittedName>
        <fullName evidence="1">Uncharacterized protein</fullName>
    </submittedName>
</protein>